<keyword evidence="2" id="KW-0249">Electron transport</keyword>
<dbReference type="SUPFAM" id="SSF52402">
    <property type="entry name" value="Adenine nucleotide alpha hydrolases-like"/>
    <property type="match status" value="2"/>
</dbReference>
<dbReference type="InterPro" id="IPR033947">
    <property type="entry name" value="ETF_alpha_N"/>
</dbReference>
<proteinExistence type="inferred from homology"/>
<evidence type="ECO:0000313" key="5">
    <source>
        <dbReference type="EMBL" id="SLM12987.1"/>
    </source>
</evidence>
<dbReference type="PROSITE" id="PS01065">
    <property type="entry name" value="ETF_BETA"/>
    <property type="match status" value="1"/>
</dbReference>
<organism evidence="5">
    <name type="scientific">uncultured spirochete</name>
    <dbReference type="NCBI Taxonomy" id="156406"/>
    <lineage>
        <taxon>Bacteria</taxon>
        <taxon>Pseudomonadati</taxon>
        <taxon>Spirochaetota</taxon>
        <taxon>Spirochaetia</taxon>
        <taxon>Spirochaetales</taxon>
        <taxon>environmental samples</taxon>
    </lineage>
</organism>
<reference evidence="5" key="1">
    <citation type="submission" date="2017-02" db="EMBL/GenBank/DDBJ databases">
        <authorList>
            <person name="Regsiter A."/>
            <person name="William W."/>
        </authorList>
    </citation>
    <scope>NUCLEOTIDE SEQUENCE</scope>
    <source>
        <strain evidence="5">Bib</strain>
    </source>
</reference>
<dbReference type="SUPFAM" id="SSF52467">
    <property type="entry name" value="DHS-like NAD/FAD-binding domain"/>
    <property type="match status" value="1"/>
</dbReference>
<dbReference type="Gene3D" id="3.40.50.620">
    <property type="entry name" value="HUPs"/>
    <property type="match status" value="2"/>
</dbReference>
<dbReference type="PANTHER" id="PTHR43153:SF1">
    <property type="entry name" value="ELECTRON TRANSFER FLAVOPROTEIN SUBUNIT ALPHA, MITOCHONDRIAL"/>
    <property type="match status" value="1"/>
</dbReference>
<dbReference type="CDD" id="cd01714">
    <property type="entry name" value="ETF_beta"/>
    <property type="match status" value="1"/>
</dbReference>
<feature type="domain" description="Electron transfer flavoprotein alpha/beta-subunit N-terminal" evidence="4">
    <location>
        <begin position="22"/>
        <end position="228"/>
    </location>
</feature>
<dbReference type="Gene3D" id="3.40.50.1220">
    <property type="entry name" value="TPP-binding domain"/>
    <property type="match status" value="1"/>
</dbReference>
<dbReference type="InterPro" id="IPR014731">
    <property type="entry name" value="ETF_asu_C"/>
</dbReference>
<feature type="domain" description="Electron transfer flavoprotein alpha/beta-subunit N-terminal" evidence="4">
    <location>
        <begin position="354"/>
        <end position="545"/>
    </location>
</feature>
<dbReference type="CDD" id="cd01715">
    <property type="entry name" value="ETF_alpha"/>
    <property type="match status" value="1"/>
</dbReference>
<dbReference type="InterPro" id="IPR000049">
    <property type="entry name" value="ET-Flavoprotein_bsu_CS"/>
</dbReference>
<dbReference type="Pfam" id="PF00766">
    <property type="entry name" value="ETF_alpha"/>
    <property type="match status" value="1"/>
</dbReference>
<evidence type="ECO:0000256" key="2">
    <source>
        <dbReference type="ARBA" id="ARBA00022982"/>
    </source>
</evidence>
<evidence type="ECO:0000259" key="4">
    <source>
        <dbReference type="SMART" id="SM00893"/>
    </source>
</evidence>
<dbReference type="SMART" id="SM00893">
    <property type="entry name" value="ETF"/>
    <property type="match status" value="2"/>
</dbReference>
<comment type="similarity">
    <text evidence="1">Belongs to the ETF alpha-subunit/FixB family.</text>
</comment>
<gene>
    <name evidence="5" type="ORF">SPIROBIBN47_270042</name>
</gene>
<evidence type="ECO:0000256" key="1">
    <source>
        <dbReference type="ARBA" id="ARBA00005817"/>
    </source>
</evidence>
<sequence>MHIIVTIKQVPETDKVKMDPETGTMVRSGLESIVNPLDLYAIEEALVLKERFGARITVLSMGPPDAERALREALSMGCDEAVLLTDRVFAGSDTWATSRVLAEAVKKIGAFEIILAGERATDGDTGQVGPALAAWLGIPVISYASGLELFADLGSAGAEKGGVPFAPSTVRARRLTEEGYQILETEMPCLITVVKEIASPRLPTLRGKKFARSAQVLRWGARELGLGTEDAGLPGSPTRVTKIFYPKVSRDGERLVARDEEGIARAVNRIFALLEEKGCLSSVPEAALATAHQERTSLYSKASTTHENLERASLDQEAARNHSAAKLSPTEPSAAELSASSPGAAKSAVPKPEVWIIAERRHVGLDSVSFELLARARTLADALHTSLAAIVVAPSLADEEVQALIAYGADSVIALESLNFDDFVCETWADALFALARERKPDIVLAAATTTGRTLMPYLAAKFGTGLTADCTELAIEEGTGLLLQTRPAIGGNIMATIKTPKHKPQMATVRPHSAQPLSPDFERKGIVLRTQALQPAESRAGTQQIAVRTRVLSMERNTKGFENLEGARMVVSGGRGLKKAENFKLVRELADALGAVVGASREAVDRGWISYPHQVGLSGKTISPEIYLCAGISGAIQHLAGIRTAKTIISINSDPEAPIHAVADLAVVGDLFEILPRLAERVRSAKTGISTEGNHAL</sequence>
<dbReference type="AlphaFoldDB" id="A0A3P3XIY5"/>
<dbReference type="GO" id="GO:0050660">
    <property type="term" value="F:flavin adenine dinucleotide binding"/>
    <property type="evidence" value="ECO:0007669"/>
    <property type="project" value="InterPro"/>
</dbReference>
<accession>A0A3P3XIY5</accession>
<name>A0A3P3XIY5_9SPIR</name>
<dbReference type="InterPro" id="IPR033948">
    <property type="entry name" value="ETF_beta_N"/>
</dbReference>
<dbReference type="Pfam" id="PF01012">
    <property type="entry name" value="ETF"/>
    <property type="match status" value="2"/>
</dbReference>
<dbReference type="InterPro" id="IPR014729">
    <property type="entry name" value="Rossmann-like_a/b/a_fold"/>
</dbReference>
<dbReference type="GO" id="GO:0009055">
    <property type="term" value="F:electron transfer activity"/>
    <property type="evidence" value="ECO:0007669"/>
    <property type="project" value="InterPro"/>
</dbReference>
<evidence type="ECO:0000256" key="3">
    <source>
        <dbReference type="SAM" id="MobiDB-lite"/>
    </source>
</evidence>
<dbReference type="InterPro" id="IPR014730">
    <property type="entry name" value="ETF_a/b_N"/>
</dbReference>
<dbReference type="GO" id="GO:0033539">
    <property type="term" value="P:fatty acid beta-oxidation using acyl-CoA dehydrogenase"/>
    <property type="evidence" value="ECO:0007669"/>
    <property type="project" value="TreeGrafter"/>
</dbReference>
<dbReference type="PANTHER" id="PTHR43153">
    <property type="entry name" value="ELECTRON TRANSFER FLAVOPROTEIN ALPHA"/>
    <property type="match status" value="1"/>
</dbReference>
<feature type="compositionally biased region" description="Low complexity" evidence="3">
    <location>
        <begin position="328"/>
        <end position="345"/>
    </location>
</feature>
<keyword evidence="2" id="KW-0813">Transport</keyword>
<feature type="region of interest" description="Disordered" evidence="3">
    <location>
        <begin position="314"/>
        <end position="346"/>
    </location>
</feature>
<dbReference type="InterPro" id="IPR029035">
    <property type="entry name" value="DHS-like_NAD/FAD-binding_dom"/>
</dbReference>
<dbReference type="InterPro" id="IPR001308">
    <property type="entry name" value="ETF_a/FixB"/>
</dbReference>
<dbReference type="EMBL" id="FWDM01000020">
    <property type="protein sequence ID" value="SLM12987.1"/>
    <property type="molecule type" value="Genomic_DNA"/>
</dbReference>
<protein>
    <submittedName>
        <fullName evidence="5">Electron transfer flavoprotein subunit alpha (Modular protein)</fullName>
    </submittedName>
</protein>